<name>X1AIU9_9ZZZZ</name>
<dbReference type="PANTHER" id="PTHR30154:SF34">
    <property type="entry name" value="TRANSCRIPTIONAL REGULATOR AZLB"/>
    <property type="match status" value="1"/>
</dbReference>
<gene>
    <name evidence="2" type="ORF">S01H4_21722</name>
</gene>
<comment type="caution">
    <text evidence="2">The sequence shown here is derived from an EMBL/GenBank/DDBJ whole genome shotgun (WGS) entry which is preliminary data.</text>
</comment>
<evidence type="ECO:0000313" key="2">
    <source>
        <dbReference type="EMBL" id="GAG82049.1"/>
    </source>
</evidence>
<dbReference type="GO" id="GO:0005829">
    <property type="term" value="C:cytosol"/>
    <property type="evidence" value="ECO:0007669"/>
    <property type="project" value="TreeGrafter"/>
</dbReference>
<feature type="domain" description="Transcription regulator AsnC/Lrp ligand binding" evidence="1">
    <location>
        <begin position="9"/>
        <end position="79"/>
    </location>
</feature>
<reference evidence="2" key="1">
    <citation type="journal article" date="2014" name="Front. Microbiol.">
        <title>High frequency of phylogenetically diverse reductive dehalogenase-homologous genes in deep subseafloor sedimentary metagenomes.</title>
        <authorList>
            <person name="Kawai M."/>
            <person name="Futagami T."/>
            <person name="Toyoda A."/>
            <person name="Takaki Y."/>
            <person name="Nishi S."/>
            <person name="Hori S."/>
            <person name="Arai W."/>
            <person name="Tsubouchi T."/>
            <person name="Morono Y."/>
            <person name="Uchiyama I."/>
            <person name="Ito T."/>
            <person name="Fujiyama A."/>
            <person name="Inagaki F."/>
            <person name="Takami H."/>
        </authorList>
    </citation>
    <scope>NUCLEOTIDE SEQUENCE</scope>
    <source>
        <strain evidence="2">Expedition CK06-06</strain>
    </source>
</reference>
<evidence type="ECO:0000259" key="1">
    <source>
        <dbReference type="Pfam" id="PF01037"/>
    </source>
</evidence>
<dbReference type="GO" id="GO:0043565">
    <property type="term" value="F:sequence-specific DNA binding"/>
    <property type="evidence" value="ECO:0007669"/>
    <property type="project" value="TreeGrafter"/>
</dbReference>
<dbReference type="SUPFAM" id="SSF54909">
    <property type="entry name" value="Dimeric alpha+beta barrel"/>
    <property type="match status" value="1"/>
</dbReference>
<accession>X1AIU9</accession>
<sequence>LGYDTMAVVGLDVSPEKHEEVIEKLANLEEVKKLSTSTGKFMIMSTVWAHDNKELTDIILRKIGGIEGVKKTHPSIILERIKDVC</sequence>
<feature type="non-terminal residue" evidence="2">
    <location>
        <position position="1"/>
    </location>
</feature>
<dbReference type="InterPro" id="IPR019887">
    <property type="entry name" value="Tscrpt_reg_AsnC/Lrp_C"/>
</dbReference>
<organism evidence="2">
    <name type="scientific">marine sediment metagenome</name>
    <dbReference type="NCBI Taxonomy" id="412755"/>
    <lineage>
        <taxon>unclassified sequences</taxon>
        <taxon>metagenomes</taxon>
        <taxon>ecological metagenomes</taxon>
    </lineage>
</organism>
<protein>
    <recommendedName>
        <fullName evidence="1">Transcription regulator AsnC/Lrp ligand binding domain-containing protein</fullName>
    </recommendedName>
</protein>
<dbReference type="Pfam" id="PF01037">
    <property type="entry name" value="AsnC_trans_reg"/>
    <property type="match status" value="1"/>
</dbReference>
<dbReference type="EMBL" id="BART01009870">
    <property type="protein sequence ID" value="GAG82049.1"/>
    <property type="molecule type" value="Genomic_DNA"/>
</dbReference>
<dbReference type="AlphaFoldDB" id="X1AIU9"/>
<dbReference type="Gene3D" id="3.30.70.920">
    <property type="match status" value="1"/>
</dbReference>
<proteinExistence type="predicted"/>
<dbReference type="InterPro" id="IPR011008">
    <property type="entry name" value="Dimeric_a/b-barrel"/>
</dbReference>
<dbReference type="GO" id="GO:0043200">
    <property type="term" value="P:response to amino acid"/>
    <property type="evidence" value="ECO:0007669"/>
    <property type="project" value="TreeGrafter"/>
</dbReference>
<dbReference type="PANTHER" id="PTHR30154">
    <property type="entry name" value="LEUCINE-RESPONSIVE REGULATORY PROTEIN"/>
    <property type="match status" value="1"/>
</dbReference>